<dbReference type="EMBL" id="KV878210">
    <property type="protein sequence ID" value="OJJ38308.1"/>
    <property type="molecule type" value="Genomic_DNA"/>
</dbReference>
<name>A0A1L9RTW9_ASPWE</name>
<organism evidence="2 3">
    <name type="scientific">Aspergillus wentii DTO 134E9</name>
    <dbReference type="NCBI Taxonomy" id="1073089"/>
    <lineage>
        <taxon>Eukaryota</taxon>
        <taxon>Fungi</taxon>
        <taxon>Dikarya</taxon>
        <taxon>Ascomycota</taxon>
        <taxon>Pezizomycotina</taxon>
        <taxon>Eurotiomycetes</taxon>
        <taxon>Eurotiomycetidae</taxon>
        <taxon>Eurotiales</taxon>
        <taxon>Aspergillaceae</taxon>
        <taxon>Aspergillus</taxon>
        <taxon>Aspergillus subgen. Cremei</taxon>
    </lineage>
</organism>
<dbReference type="GO" id="GO:0004061">
    <property type="term" value="F:arylformamidase activity"/>
    <property type="evidence" value="ECO:0007669"/>
    <property type="project" value="InterPro"/>
</dbReference>
<dbReference type="PANTHER" id="PTHR34861">
    <property type="match status" value="1"/>
</dbReference>
<dbReference type="InterPro" id="IPR037175">
    <property type="entry name" value="KFase_sf"/>
</dbReference>
<dbReference type="GO" id="GO:0019441">
    <property type="term" value="P:L-tryptophan catabolic process to kynurenine"/>
    <property type="evidence" value="ECO:0007669"/>
    <property type="project" value="InterPro"/>
</dbReference>
<dbReference type="Gene3D" id="3.50.30.50">
    <property type="entry name" value="Putative cyclase"/>
    <property type="match status" value="1"/>
</dbReference>
<comment type="similarity">
    <text evidence="1">Belongs to the Cyclase 1 superfamily.</text>
</comment>
<dbReference type="RefSeq" id="XP_040691984.1">
    <property type="nucleotide sequence ID" value="XM_040827561.1"/>
</dbReference>
<protein>
    <recommendedName>
        <fullName evidence="4">Cyclase</fullName>
    </recommendedName>
</protein>
<reference evidence="3" key="1">
    <citation type="journal article" date="2017" name="Genome Biol.">
        <title>Comparative genomics reveals high biological diversity and specific adaptations in the industrially and medically important fungal genus Aspergillus.</title>
        <authorList>
            <person name="de Vries R.P."/>
            <person name="Riley R."/>
            <person name="Wiebenga A."/>
            <person name="Aguilar-Osorio G."/>
            <person name="Amillis S."/>
            <person name="Uchima C.A."/>
            <person name="Anderluh G."/>
            <person name="Asadollahi M."/>
            <person name="Askin M."/>
            <person name="Barry K."/>
            <person name="Battaglia E."/>
            <person name="Bayram O."/>
            <person name="Benocci T."/>
            <person name="Braus-Stromeyer S.A."/>
            <person name="Caldana C."/>
            <person name="Canovas D."/>
            <person name="Cerqueira G.C."/>
            <person name="Chen F."/>
            <person name="Chen W."/>
            <person name="Choi C."/>
            <person name="Clum A."/>
            <person name="Dos Santos R.A."/>
            <person name="Damasio A.R."/>
            <person name="Diallinas G."/>
            <person name="Emri T."/>
            <person name="Fekete E."/>
            <person name="Flipphi M."/>
            <person name="Freyberg S."/>
            <person name="Gallo A."/>
            <person name="Gournas C."/>
            <person name="Habgood R."/>
            <person name="Hainaut M."/>
            <person name="Harispe M.L."/>
            <person name="Henrissat B."/>
            <person name="Hilden K.S."/>
            <person name="Hope R."/>
            <person name="Hossain A."/>
            <person name="Karabika E."/>
            <person name="Karaffa L."/>
            <person name="Karanyi Z."/>
            <person name="Krasevec N."/>
            <person name="Kuo A."/>
            <person name="Kusch H."/>
            <person name="LaButti K."/>
            <person name="Lagendijk E.L."/>
            <person name="Lapidus A."/>
            <person name="Levasseur A."/>
            <person name="Lindquist E."/>
            <person name="Lipzen A."/>
            <person name="Logrieco A.F."/>
            <person name="MacCabe A."/>
            <person name="Maekelae M.R."/>
            <person name="Malavazi I."/>
            <person name="Melin P."/>
            <person name="Meyer V."/>
            <person name="Mielnichuk N."/>
            <person name="Miskei M."/>
            <person name="Molnar A.P."/>
            <person name="Mule G."/>
            <person name="Ngan C.Y."/>
            <person name="Orejas M."/>
            <person name="Orosz E."/>
            <person name="Ouedraogo J.P."/>
            <person name="Overkamp K.M."/>
            <person name="Park H.-S."/>
            <person name="Perrone G."/>
            <person name="Piumi F."/>
            <person name="Punt P.J."/>
            <person name="Ram A.F."/>
            <person name="Ramon A."/>
            <person name="Rauscher S."/>
            <person name="Record E."/>
            <person name="Riano-Pachon D.M."/>
            <person name="Robert V."/>
            <person name="Roehrig J."/>
            <person name="Ruller R."/>
            <person name="Salamov A."/>
            <person name="Salih N.S."/>
            <person name="Samson R.A."/>
            <person name="Sandor E."/>
            <person name="Sanguinetti M."/>
            <person name="Schuetze T."/>
            <person name="Sepcic K."/>
            <person name="Shelest E."/>
            <person name="Sherlock G."/>
            <person name="Sophianopoulou V."/>
            <person name="Squina F.M."/>
            <person name="Sun H."/>
            <person name="Susca A."/>
            <person name="Todd R.B."/>
            <person name="Tsang A."/>
            <person name="Unkles S.E."/>
            <person name="van de Wiele N."/>
            <person name="van Rossen-Uffink D."/>
            <person name="Oliveira J.V."/>
            <person name="Vesth T.C."/>
            <person name="Visser J."/>
            <person name="Yu J.-H."/>
            <person name="Zhou M."/>
            <person name="Andersen M.R."/>
            <person name="Archer D.B."/>
            <person name="Baker S.E."/>
            <person name="Benoit I."/>
            <person name="Brakhage A.A."/>
            <person name="Braus G.H."/>
            <person name="Fischer R."/>
            <person name="Frisvad J.C."/>
            <person name="Goldman G.H."/>
            <person name="Houbraken J."/>
            <person name="Oakley B."/>
            <person name="Pocsi I."/>
            <person name="Scazzocchio C."/>
            <person name="Seiboth B."/>
            <person name="vanKuyk P.A."/>
            <person name="Wortman J."/>
            <person name="Dyer P.S."/>
            <person name="Grigoriev I.V."/>
        </authorList>
    </citation>
    <scope>NUCLEOTIDE SEQUENCE [LARGE SCALE GENOMIC DNA]</scope>
    <source>
        <strain evidence="3">DTO 134E9</strain>
    </source>
</reference>
<gene>
    <name evidence="2" type="ORF">ASPWEDRAFT_103470</name>
</gene>
<dbReference type="AlphaFoldDB" id="A0A1L9RTW9"/>
<dbReference type="SUPFAM" id="SSF102198">
    <property type="entry name" value="Putative cyclase"/>
    <property type="match status" value="1"/>
</dbReference>
<evidence type="ECO:0000256" key="1">
    <source>
        <dbReference type="ARBA" id="ARBA00007865"/>
    </source>
</evidence>
<evidence type="ECO:0000313" key="2">
    <source>
        <dbReference type="EMBL" id="OJJ38308.1"/>
    </source>
</evidence>
<dbReference type="Proteomes" id="UP000184383">
    <property type="component" value="Unassembled WGS sequence"/>
</dbReference>
<dbReference type="Pfam" id="PF04199">
    <property type="entry name" value="Cyclase"/>
    <property type="match status" value="1"/>
</dbReference>
<dbReference type="VEuPathDB" id="FungiDB:ASPWEDRAFT_103470"/>
<dbReference type="PANTHER" id="PTHR34861:SF11">
    <property type="entry name" value="CYCLASE"/>
    <property type="match status" value="1"/>
</dbReference>
<proteinExistence type="inferred from homology"/>
<dbReference type="InterPro" id="IPR007325">
    <property type="entry name" value="KFase/CYL"/>
</dbReference>
<accession>A0A1L9RTW9</accession>
<keyword evidence="3" id="KW-1185">Reference proteome</keyword>
<sequence length="312" mass="34237">MEVPPFASLPLDPSHPPHSAWAVWGKDDELGTLNHLTPALVVAAKDEIQTGIRVGLNWPLQQMSRPPPFRDVLTHRIDSIGGAMHDDTLQFNTQTSSQWDGFRHCGYENGLFYNGVTAREILENTTERIGIHAWCKQGIVGRGVLVDFAAHAAQNNIPFDPLGRSVIPLATVKEIIKQKNITIRSGDILIIRSGFLQAYENATPAQLDTLMTASPLEYPGVENSIEFAEWLWDSRIAAVCTDSPGFEAMPSKGFFLHPVLLAGFGMPIGELFDLEALAKQCESSERSTFFFTSEPLNVRGGVASPPNAIAIF</sequence>
<evidence type="ECO:0008006" key="4">
    <source>
        <dbReference type="Google" id="ProtNLM"/>
    </source>
</evidence>
<evidence type="ECO:0000313" key="3">
    <source>
        <dbReference type="Proteomes" id="UP000184383"/>
    </source>
</evidence>
<dbReference type="GeneID" id="63743409"/>
<dbReference type="OrthoDB" id="5396at2759"/>